<gene>
    <name evidence="8" type="ORF">HX018_00900</name>
</gene>
<name>A0ABT7NHY7_9SPHI</name>
<evidence type="ECO:0000313" key="9">
    <source>
        <dbReference type="Proteomes" id="UP001170954"/>
    </source>
</evidence>
<feature type="transmembrane region" description="Helical" evidence="7">
    <location>
        <begin position="185"/>
        <end position="203"/>
    </location>
</feature>
<dbReference type="Pfam" id="PF01566">
    <property type="entry name" value="Nramp"/>
    <property type="match status" value="1"/>
</dbReference>
<dbReference type="Proteomes" id="UP001170954">
    <property type="component" value="Unassembled WGS sequence"/>
</dbReference>
<evidence type="ECO:0000256" key="2">
    <source>
        <dbReference type="ARBA" id="ARBA00022448"/>
    </source>
</evidence>
<dbReference type="EMBL" id="JACAGK010000002">
    <property type="protein sequence ID" value="MDM1046809.1"/>
    <property type="molecule type" value="Genomic_DNA"/>
</dbReference>
<evidence type="ECO:0000256" key="4">
    <source>
        <dbReference type="ARBA" id="ARBA00022847"/>
    </source>
</evidence>
<proteinExistence type="predicted"/>
<keyword evidence="9" id="KW-1185">Reference proteome</keyword>
<keyword evidence="5 7" id="KW-1133">Transmembrane helix</keyword>
<reference evidence="8" key="2">
    <citation type="journal article" date="2022" name="Sci. Total Environ.">
        <title>Prevalence, transmission, and molecular epidemiology of tet(X)-positive bacteria among humans, animals, and environmental niches in China: An epidemiological, and genomic-based study.</title>
        <authorList>
            <person name="Dong N."/>
            <person name="Zeng Y."/>
            <person name="Cai C."/>
            <person name="Sun C."/>
            <person name="Lu J."/>
            <person name="Liu C."/>
            <person name="Zhou H."/>
            <person name="Sun Q."/>
            <person name="Shu L."/>
            <person name="Wang H."/>
            <person name="Wang Y."/>
            <person name="Wang S."/>
            <person name="Wu C."/>
            <person name="Chan E.W."/>
            <person name="Chen G."/>
            <person name="Shen Z."/>
            <person name="Chen S."/>
            <person name="Zhang R."/>
        </authorList>
    </citation>
    <scope>NUCLEOTIDE SEQUENCE</scope>
    <source>
        <strain evidence="8">R1692</strain>
    </source>
</reference>
<feature type="transmembrane region" description="Helical" evidence="7">
    <location>
        <begin position="44"/>
        <end position="62"/>
    </location>
</feature>
<feature type="transmembrane region" description="Helical" evidence="7">
    <location>
        <begin position="146"/>
        <end position="165"/>
    </location>
</feature>
<feature type="transmembrane region" description="Helical" evidence="7">
    <location>
        <begin position="121"/>
        <end position="139"/>
    </location>
</feature>
<evidence type="ECO:0000256" key="7">
    <source>
        <dbReference type="SAM" id="Phobius"/>
    </source>
</evidence>
<keyword evidence="2" id="KW-0813">Transport</keyword>
<feature type="transmembrane region" description="Helical" evidence="7">
    <location>
        <begin position="322"/>
        <end position="341"/>
    </location>
</feature>
<evidence type="ECO:0000256" key="5">
    <source>
        <dbReference type="ARBA" id="ARBA00022989"/>
    </source>
</evidence>
<evidence type="ECO:0000256" key="6">
    <source>
        <dbReference type="ARBA" id="ARBA00023136"/>
    </source>
</evidence>
<evidence type="ECO:0000256" key="3">
    <source>
        <dbReference type="ARBA" id="ARBA00022692"/>
    </source>
</evidence>
<dbReference type="PANTHER" id="PTHR11706:SF33">
    <property type="entry name" value="NATURAL RESISTANCE-ASSOCIATED MACROPHAGE PROTEIN 2"/>
    <property type="match status" value="1"/>
</dbReference>
<feature type="transmembrane region" description="Helical" evidence="7">
    <location>
        <begin position="83"/>
        <end position="101"/>
    </location>
</feature>
<dbReference type="Gene3D" id="1.20.1740.10">
    <property type="entry name" value="Amino acid/polyamine transporter I"/>
    <property type="match status" value="1"/>
</dbReference>
<dbReference type="PANTHER" id="PTHR11706">
    <property type="entry name" value="SOLUTE CARRIER PROTEIN FAMILY 11 MEMBER"/>
    <property type="match status" value="1"/>
</dbReference>
<comment type="caution">
    <text evidence="8">The sequence shown here is derived from an EMBL/GenBank/DDBJ whole genome shotgun (WGS) entry which is preliminary data.</text>
</comment>
<feature type="transmembrane region" description="Helical" evidence="7">
    <location>
        <begin position="347"/>
        <end position="369"/>
    </location>
</feature>
<evidence type="ECO:0000313" key="8">
    <source>
        <dbReference type="EMBL" id="MDM1046809.1"/>
    </source>
</evidence>
<dbReference type="InterPro" id="IPR001046">
    <property type="entry name" value="NRAMP_fam"/>
</dbReference>
<keyword evidence="4" id="KW-0769">Symport</keyword>
<sequence>MNKNWLLKGLSILGPGIVTAALVFGPSKMTITSKMGADYGFELIWVIILAIFFMLIFTNMSARIGQYNTDSLLTLIRKKIGKFGSVFIGAGIFLVAISFQAGNSTGVGIAMGEATNTDAKIWIIVFNLAGILLLFFRSFYQVLEKVMLGLVILMLFSFVLTLILIQPSFSHIVDGLIPHIPTGSTGLIVAFIASCFSLVGAFYQSYLVQEKRKANGVAPGEPLSADKHAQLSSTIGIMILGIMSAVVLICAASVLHPQGIKVNSASEMAMALEPLFGSNASHLFLVGLFGASFSSLIGNAALGGSMLGDALGLKGNLNNNYVKMLIATVMIFGAIISLLFSKLPLELIVLAQSVTIFLVPFTGIAIYWIANSEDIMGEHKNNMFQKIVGLLGLFLVIGLAVLNFKVLVLS</sequence>
<evidence type="ECO:0000256" key="1">
    <source>
        <dbReference type="ARBA" id="ARBA00004141"/>
    </source>
</evidence>
<dbReference type="NCBIfam" id="NF037982">
    <property type="entry name" value="Nramp_1"/>
    <property type="match status" value="1"/>
</dbReference>
<keyword evidence="3 7" id="KW-0812">Transmembrane</keyword>
<feature type="transmembrane region" description="Helical" evidence="7">
    <location>
        <begin position="237"/>
        <end position="260"/>
    </location>
</feature>
<reference evidence="8" key="1">
    <citation type="submission" date="2020-06" db="EMBL/GenBank/DDBJ databases">
        <authorList>
            <person name="Dong N."/>
        </authorList>
    </citation>
    <scope>NUCLEOTIDE SEQUENCE</scope>
    <source>
        <strain evidence="8">R1692</strain>
    </source>
</reference>
<dbReference type="RefSeq" id="WP_286650161.1">
    <property type="nucleotide sequence ID" value="NZ_JACAGK010000002.1"/>
</dbReference>
<organism evidence="8 9">
    <name type="scientific">Sphingobacterium hotanense</name>
    <dbReference type="NCBI Taxonomy" id="649196"/>
    <lineage>
        <taxon>Bacteria</taxon>
        <taxon>Pseudomonadati</taxon>
        <taxon>Bacteroidota</taxon>
        <taxon>Sphingobacteriia</taxon>
        <taxon>Sphingobacteriales</taxon>
        <taxon>Sphingobacteriaceae</taxon>
        <taxon>Sphingobacterium</taxon>
    </lineage>
</organism>
<protein>
    <submittedName>
        <fullName evidence="8">Nramp family divalent metal transporter</fullName>
    </submittedName>
</protein>
<keyword evidence="6 7" id="KW-0472">Membrane</keyword>
<feature type="transmembrane region" description="Helical" evidence="7">
    <location>
        <begin position="280"/>
        <end position="302"/>
    </location>
</feature>
<accession>A0ABT7NHY7</accession>
<comment type="subcellular location">
    <subcellularLocation>
        <location evidence="1">Membrane</location>
        <topology evidence="1">Multi-pass membrane protein</topology>
    </subcellularLocation>
</comment>
<feature type="transmembrane region" description="Helical" evidence="7">
    <location>
        <begin position="390"/>
        <end position="409"/>
    </location>
</feature>